<accession>A0A073KI72</accession>
<protein>
    <recommendedName>
        <fullName evidence="3">Lipoprotein</fullName>
    </recommendedName>
</protein>
<dbReference type="PROSITE" id="PS51257">
    <property type="entry name" value="PROKAR_LIPOPROTEIN"/>
    <property type="match status" value="1"/>
</dbReference>
<keyword evidence="2" id="KW-1185">Reference proteome</keyword>
<organism evidence="1 2">
    <name type="scientific">Bacillus gaemokensis</name>
    <dbReference type="NCBI Taxonomy" id="574375"/>
    <lineage>
        <taxon>Bacteria</taxon>
        <taxon>Bacillati</taxon>
        <taxon>Bacillota</taxon>
        <taxon>Bacilli</taxon>
        <taxon>Bacillales</taxon>
        <taxon>Bacillaceae</taxon>
        <taxon>Bacillus</taxon>
        <taxon>Bacillus cereus group</taxon>
    </lineage>
</organism>
<dbReference type="InterPro" id="IPR032710">
    <property type="entry name" value="NTF2-like_dom_sf"/>
</dbReference>
<dbReference type="Proteomes" id="UP000027778">
    <property type="component" value="Unassembled WGS sequence"/>
</dbReference>
<name>A0A073KI72_9BACI</name>
<dbReference type="RefSeq" id="WP_033672638.1">
    <property type="nucleotide sequence ID" value="NZ_JOTM01000001.1"/>
</dbReference>
<gene>
    <name evidence="1" type="ORF">BAGA_03275</name>
</gene>
<dbReference type="SUPFAM" id="SSF54427">
    <property type="entry name" value="NTF2-like"/>
    <property type="match status" value="1"/>
</dbReference>
<evidence type="ECO:0000313" key="1">
    <source>
        <dbReference type="EMBL" id="KEK26275.1"/>
    </source>
</evidence>
<proteinExistence type="predicted"/>
<reference evidence="1 2" key="1">
    <citation type="submission" date="2014-06" db="EMBL/GenBank/DDBJ databases">
        <title>Draft genome sequence of Bacillus gaemokensis JCM 15801 (MCCC 1A00707).</title>
        <authorList>
            <person name="Lai Q."/>
            <person name="Liu Y."/>
            <person name="Shao Z."/>
        </authorList>
    </citation>
    <scope>NUCLEOTIDE SEQUENCE [LARGE SCALE GENOMIC DNA]</scope>
    <source>
        <strain evidence="1 2">JCM 15801</strain>
    </source>
</reference>
<dbReference type="Gene3D" id="3.10.450.50">
    <property type="match status" value="1"/>
</dbReference>
<dbReference type="OrthoDB" id="2939091at2"/>
<evidence type="ECO:0000313" key="2">
    <source>
        <dbReference type="Proteomes" id="UP000027778"/>
    </source>
</evidence>
<dbReference type="AlphaFoldDB" id="A0A073KI72"/>
<comment type="caution">
    <text evidence="1">The sequence shown here is derived from an EMBL/GenBank/DDBJ whole genome shotgun (WGS) entry which is preliminary data.</text>
</comment>
<dbReference type="EMBL" id="JOTM01000001">
    <property type="protein sequence ID" value="KEK26275.1"/>
    <property type="molecule type" value="Genomic_DNA"/>
</dbReference>
<dbReference type="eggNOG" id="ENOG5030E94">
    <property type="taxonomic scope" value="Bacteria"/>
</dbReference>
<evidence type="ECO:0008006" key="3">
    <source>
        <dbReference type="Google" id="ProtNLM"/>
    </source>
</evidence>
<sequence length="159" mass="18375">MQNFTKKIGTVMIVGLLLIGCQSEQETQKKEVEKKEVTVKKENKVHVTPEEEKEIRSVIEAFVQTTNEKNFDQHMALFSDKIVGAEDLRTQKEAAFQRGSKKIELDHVQVKDAKGDFVIVETEEKEIDSGKSLQKKVQYALGKEEEHWKIEEVWTIEKK</sequence>